<dbReference type="OrthoDB" id="9780579at2"/>
<sequence>MHKLSRDDLLSLERYAAQRGEFRARAIAHKRARTLSLGTHATLLFEDRLTVQYQVQEMLRVERIFEAAGIEEELAAYNPLIPDGRNLKATLLLEYADEAERRRALAGLGGIEHRLFAQVDGFDPIPVRADEDLDRSTDAKTSAVHFLRFEFADAAIAALRGGAALAFGIDDPRMPLRATVGEPLRGALLADFD</sequence>
<protein>
    <submittedName>
        <fullName evidence="1">DUF3501 family protein</fullName>
    </submittedName>
</protein>
<dbReference type="InterPro" id="IPR021890">
    <property type="entry name" value="DUF3501"/>
</dbReference>
<dbReference type="Pfam" id="PF12007">
    <property type="entry name" value="DUF3501"/>
    <property type="match status" value="1"/>
</dbReference>
<dbReference type="AlphaFoldDB" id="A0A372DJV9"/>
<accession>A0A372DJV9</accession>
<evidence type="ECO:0000313" key="2">
    <source>
        <dbReference type="Proteomes" id="UP000262917"/>
    </source>
</evidence>
<dbReference type="RefSeq" id="WP_117203065.1">
    <property type="nucleotide sequence ID" value="NZ_JBHTBK010000030.1"/>
</dbReference>
<organism evidence="1 2">
    <name type="scientific">Cognatiluteimonas weifangensis</name>
    <dbReference type="NCBI Taxonomy" id="2303539"/>
    <lineage>
        <taxon>Bacteria</taxon>
        <taxon>Pseudomonadati</taxon>
        <taxon>Pseudomonadota</taxon>
        <taxon>Gammaproteobacteria</taxon>
        <taxon>Lysobacterales</taxon>
        <taxon>Lysobacteraceae</taxon>
        <taxon>Cognatiluteimonas</taxon>
    </lineage>
</organism>
<reference evidence="1 2" key="1">
    <citation type="submission" date="2018-08" db="EMBL/GenBank/DDBJ databases">
        <title>Lysobacter weifangensis sp. nov., a new member of the family 'Xanthomonadaceae', isolated from soil in a farmland.</title>
        <authorList>
            <person name="Zhao H."/>
        </authorList>
    </citation>
    <scope>NUCLEOTIDE SEQUENCE [LARGE SCALE GENOMIC DNA]</scope>
    <source>
        <strain evidence="1 2">WF-2</strain>
    </source>
</reference>
<name>A0A372DJV9_9GAMM</name>
<comment type="caution">
    <text evidence="1">The sequence shown here is derived from an EMBL/GenBank/DDBJ whole genome shotgun (WGS) entry which is preliminary data.</text>
</comment>
<dbReference type="Proteomes" id="UP000262917">
    <property type="component" value="Unassembled WGS sequence"/>
</dbReference>
<keyword evidence="2" id="KW-1185">Reference proteome</keyword>
<proteinExistence type="predicted"/>
<evidence type="ECO:0000313" key="1">
    <source>
        <dbReference type="EMBL" id="RFP59816.1"/>
    </source>
</evidence>
<gene>
    <name evidence="1" type="ORF">D0Y53_09915</name>
</gene>
<dbReference type="EMBL" id="QVPD01000010">
    <property type="protein sequence ID" value="RFP59816.1"/>
    <property type="molecule type" value="Genomic_DNA"/>
</dbReference>